<dbReference type="InterPro" id="IPR050109">
    <property type="entry name" value="HTH-type_TetR-like_transc_reg"/>
</dbReference>
<gene>
    <name evidence="4" type="ORF">ACFQDM_15260</name>
</gene>
<dbReference type="SUPFAM" id="SSF46689">
    <property type="entry name" value="Homeodomain-like"/>
    <property type="match status" value="1"/>
</dbReference>
<evidence type="ECO:0000259" key="3">
    <source>
        <dbReference type="PROSITE" id="PS50977"/>
    </source>
</evidence>
<dbReference type="Pfam" id="PF00440">
    <property type="entry name" value="TetR_N"/>
    <property type="match status" value="1"/>
</dbReference>
<dbReference type="InterPro" id="IPR009057">
    <property type="entry name" value="Homeodomain-like_sf"/>
</dbReference>
<keyword evidence="5" id="KW-1185">Reference proteome</keyword>
<sequence>MSEKKRRSPRQARAQASVEAILEAGFQILEHEGEGALNTNLIAQRAGVSIGTLYQYFSSKEEILAELGERHARAIRDRIADILIKAPEQSSVRAIIRALMTGGDGSPATRALLSEALIRHKGESVLSTHHLAFLDSISGRAEFRFPLSPEAAFVLTHGAICLLRAAAAEPELALDRDKLEDELVRMMESYLAALSLSASAN</sequence>
<feature type="DNA-binding region" description="H-T-H motif" evidence="2">
    <location>
        <begin position="38"/>
        <end position="57"/>
    </location>
</feature>
<accession>A0ABW1SDU4</accession>
<dbReference type="Proteomes" id="UP001596303">
    <property type="component" value="Unassembled WGS sequence"/>
</dbReference>
<protein>
    <submittedName>
        <fullName evidence="4">TetR/AcrR family transcriptional regulator</fullName>
    </submittedName>
</protein>
<dbReference type="PROSITE" id="PS50977">
    <property type="entry name" value="HTH_TETR_2"/>
    <property type="match status" value="1"/>
</dbReference>
<evidence type="ECO:0000256" key="2">
    <source>
        <dbReference type="PROSITE-ProRule" id="PRU00335"/>
    </source>
</evidence>
<feature type="domain" description="HTH tetR-type" evidence="3">
    <location>
        <begin position="15"/>
        <end position="75"/>
    </location>
</feature>
<evidence type="ECO:0000256" key="1">
    <source>
        <dbReference type="ARBA" id="ARBA00023125"/>
    </source>
</evidence>
<proteinExistence type="predicted"/>
<reference evidence="5" key="1">
    <citation type="journal article" date="2019" name="Int. J. Syst. Evol. Microbiol.">
        <title>The Global Catalogue of Microorganisms (GCM) 10K type strain sequencing project: providing services to taxonomists for standard genome sequencing and annotation.</title>
        <authorList>
            <consortium name="The Broad Institute Genomics Platform"/>
            <consortium name="The Broad Institute Genome Sequencing Center for Infectious Disease"/>
            <person name="Wu L."/>
            <person name="Ma J."/>
        </authorList>
    </citation>
    <scope>NUCLEOTIDE SEQUENCE [LARGE SCALE GENOMIC DNA]</scope>
    <source>
        <strain evidence="5">CGMCC-1.15741</strain>
    </source>
</reference>
<dbReference type="EMBL" id="JBHSSW010000033">
    <property type="protein sequence ID" value="MFC6199443.1"/>
    <property type="molecule type" value="Genomic_DNA"/>
</dbReference>
<dbReference type="PANTHER" id="PTHR30055:SF201">
    <property type="entry name" value="TRANSCRIPTIONAL REGULATORY PROTEIN"/>
    <property type="match status" value="1"/>
</dbReference>
<dbReference type="PRINTS" id="PR00455">
    <property type="entry name" value="HTHTETR"/>
</dbReference>
<comment type="caution">
    <text evidence="4">The sequence shown here is derived from an EMBL/GenBank/DDBJ whole genome shotgun (WGS) entry which is preliminary data.</text>
</comment>
<keyword evidence="1 2" id="KW-0238">DNA-binding</keyword>
<dbReference type="InterPro" id="IPR001647">
    <property type="entry name" value="HTH_TetR"/>
</dbReference>
<name>A0ABW1SDU4_9PROT</name>
<dbReference type="RefSeq" id="WP_377380506.1">
    <property type="nucleotide sequence ID" value="NZ_JBHSSW010000033.1"/>
</dbReference>
<evidence type="ECO:0000313" key="4">
    <source>
        <dbReference type="EMBL" id="MFC6199443.1"/>
    </source>
</evidence>
<evidence type="ECO:0000313" key="5">
    <source>
        <dbReference type="Proteomes" id="UP001596303"/>
    </source>
</evidence>
<dbReference type="Gene3D" id="1.10.357.10">
    <property type="entry name" value="Tetracycline Repressor, domain 2"/>
    <property type="match status" value="1"/>
</dbReference>
<organism evidence="4 5">
    <name type="scientific">Ponticaulis profundi</name>
    <dbReference type="NCBI Taxonomy" id="2665222"/>
    <lineage>
        <taxon>Bacteria</taxon>
        <taxon>Pseudomonadati</taxon>
        <taxon>Pseudomonadota</taxon>
        <taxon>Alphaproteobacteria</taxon>
        <taxon>Hyphomonadales</taxon>
        <taxon>Hyphomonadaceae</taxon>
        <taxon>Ponticaulis</taxon>
    </lineage>
</organism>
<dbReference type="PANTHER" id="PTHR30055">
    <property type="entry name" value="HTH-TYPE TRANSCRIPTIONAL REGULATOR RUTR"/>
    <property type="match status" value="1"/>
</dbReference>